<sequence>MSAVPPPAPASAASTEPGASDSAAAADPGFAQWCARMRLPPTPEAMRVWRVVEASRIPLHYGKIDL</sequence>
<evidence type="ECO:0000313" key="3">
    <source>
        <dbReference type="Proteomes" id="UP001056201"/>
    </source>
</evidence>
<proteinExistence type="predicted"/>
<evidence type="ECO:0000256" key="1">
    <source>
        <dbReference type="SAM" id="MobiDB-lite"/>
    </source>
</evidence>
<feature type="compositionally biased region" description="Low complexity" evidence="1">
    <location>
        <begin position="10"/>
        <end position="25"/>
    </location>
</feature>
<keyword evidence="3" id="KW-1185">Reference proteome</keyword>
<feature type="region of interest" description="Disordered" evidence="1">
    <location>
        <begin position="1"/>
        <end position="25"/>
    </location>
</feature>
<name>A0ABY4S590_AQUTE</name>
<dbReference type="RefSeq" id="WP_250196818.1">
    <property type="nucleotide sequence ID" value="NZ_CP097636.1"/>
</dbReference>
<dbReference type="EMBL" id="CP097636">
    <property type="protein sequence ID" value="URI08596.1"/>
    <property type="molecule type" value="Genomic_DNA"/>
</dbReference>
<reference evidence="2" key="1">
    <citation type="submission" date="2022-05" db="EMBL/GenBank/DDBJ databases">
        <title>An RpoN-dependent PEP-CTERM gene is involved in floc formation of an Aquincola tertiaricarbonis strain.</title>
        <authorList>
            <person name="Qiu D."/>
            <person name="Xia M."/>
        </authorList>
    </citation>
    <scope>NUCLEOTIDE SEQUENCE</scope>
    <source>
        <strain evidence="2">RN12</strain>
    </source>
</reference>
<evidence type="ECO:0000313" key="2">
    <source>
        <dbReference type="EMBL" id="URI08596.1"/>
    </source>
</evidence>
<accession>A0ABY4S590</accession>
<gene>
    <name evidence="2" type="ORF">MW290_23740</name>
</gene>
<protein>
    <submittedName>
        <fullName evidence="2">Uncharacterized protein</fullName>
    </submittedName>
</protein>
<organism evidence="2 3">
    <name type="scientific">Aquincola tertiaricarbonis</name>
    <dbReference type="NCBI Taxonomy" id="391953"/>
    <lineage>
        <taxon>Bacteria</taxon>
        <taxon>Pseudomonadati</taxon>
        <taxon>Pseudomonadota</taxon>
        <taxon>Betaproteobacteria</taxon>
        <taxon>Burkholderiales</taxon>
        <taxon>Sphaerotilaceae</taxon>
        <taxon>Aquincola</taxon>
    </lineage>
</organism>
<dbReference type="Proteomes" id="UP001056201">
    <property type="component" value="Chromosome 2"/>
</dbReference>